<dbReference type="PANTHER" id="PTHR35585:SF1">
    <property type="entry name" value="HHE DOMAIN PROTEIN (AFU_ORTHOLOGUE AFUA_4G00730)"/>
    <property type="match status" value="1"/>
</dbReference>
<dbReference type="PANTHER" id="PTHR35585">
    <property type="entry name" value="HHE DOMAIN PROTEIN (AFU_ORTHOLOGUE AFUA_4G00730)"/>
    <property type="match status" value="1"/>
</dbReference>
<dbReference type="OrthoDB" id="9983919at2759"/>
<name>A0A835WNR8_9CHLO</name>
<reference evidence="2" key="1">
    <citation type="journal article" date="2020" name="bioRxiv">
        <title>Comparative genomics of Chlamydomonas.</title>
        <authorList>
            <person name="Craig R.J."/>
            <person name="Hasan A.R."/>
            <person name="Ness R.W."/>
            <person name="Keightley P.D."/>
        </authorList>
    </citation>
    <scope>NUCLEOTIDE SEQUENCE</scope>
    <source>
        <strain evidence="2">CCAP 11/173</strain>
    </source>
</reference>
<dbReference type="Pfam" id="PF01814">
    <property type="entry name" value="Hemerythrin"/>
    <property type="match status" value="1"/>
</dbReference>
<dbReference type="EMBL" id="JAEHOD010000008">
    <property type="protein sequence ID" value="KAG2451213.1"/>
    <property type="molecule type" value="Genomic_DNA"/>
</dbReference>
<organism evidence="2 3">
    <name type="scientific">Chlamydomonas schloesseri</name>
    <dbReference type="NCBI Taxonomy" id="2026947"/>
    <lineage>
        <taxon>Eukaryota</taxon>
        <taxon>Viridiplantae</taxon>
        <taxon>Chlorophyta</taxon>
        <taxon>core chlorophytes</taxon>
        <taxon>Chlorophyceae</taxon>
        <taxon>CS clade</taxon>
        <taxon>Chlamydomonadales</taxon>
        <taxon>Chlamydomonadaceae</taxon>
        <taxon>Chlamydomonas</taxon>
    </lineage>
</organism>
<evidence type="ECO:0000313" key="2">
    <source>
        <dbReference type="EMBL" id="KAG2451213.1"/>
    </source>
</evidence>
<dbReference type="Proteomes" id="UP000613740">
    <property type="component" value="Unassembled WGS sequence"/>
</dbReference>
<gene>
    <name evidence="2" type="ORF">HYH02_003820</name>
</gene>
<dbReference type="Gene3D" id="1.20.120.520">
    <property type="entry name" value="nmb1532 protein domain like"/>
    <property type="match status" value="1"/>
</dbReference>
<protein>
    <recommendedName>
        <fullName evidence="1">Hemerythrin-like domain-containing protein</fullName>
    </recommendedName>
</protein>
<dbReference type="InterPro" id="IPR012312">
    <property type="entry name" value="Hemerythrin-like"/>
</dbReference>
<proteinExistence type="predicted"/>
<accession>A0A835WNR8</accession>
<sequence>MLLLRAAAARLQHSPWSLATTPATCARLLASAPATSAPACGSSPGLPAAYRAMSSAAAMDTPSIISMINQDHAKFKSLWNEYQGPNMNGEMKQKLGWALIREIAMHSSAEEEVMYPEVRKRLGGEAADTLLGQDGHQHLKDLLTELDRMTVEKDGEAAYTAKLKEAMDHLYHHIDDEEKKFWPQFEALPGVDADLLSHLGKKFEGAKAHAVTRPHPWAPNKPPLNVIANMATAPLDAAADMWRFAGHPPTM</sequence>
<comment type="caution">
    <text evidence="2">The sequence shown here is derived from an EMBL/GenBank/DDBJ whole genome shotgun (WGS) entry which is preliminary data.</text>
</comment>
<evidence type="ECO:0000313" key="3">
    <source>
        <dbReference type="Proteomes" id="UP000613740"/>
    </source>
</evidence>
<dbReference type="AlphaFoldDB" id="A0A835WNR8"/>
<evidence type="ECO:0000259" key="1">
    <source>
        <dbReference type="Pfam" id="PF01814"/>
    </source>
</evidence>
<feature type="domain" description="Hemerythrin-like" evidence="1">
    <location>
        <begin position="64"/>
        <end position="184"/>
    </location>
</feature>
<dbReference type="CDD" id="cd12108">
    <property type="entry name" value="Hr-like"/>
    <property type="match status" value="1"/>
</dbReference>
<keyword evidence="3" id="KW-1185">Reference proteome</keyword>